<reference evidence="5" key="1">
    <citation type="submission" date="2020-11" db="EMBL/GenBank/DDBJ databases">
        <authorList>
            <person name="Tran Van P."/>
        </authorList>
    </citation>
    <scope>NUCLEOTIDE SEQUENCE</scope>
</reference>
<name>A0A7R9BJY2_9CRUS</name>
<dbReference type="InterPro" id="IPR001611">
    <property type="entry name" value="Leu-rich_rpt"/>
</dbReference>
<evidence type="ECO:0000313" key="6">
    <source>
        <dbReference type="Proteomes" id="UP000678499"/>
    </source>
</evidence>
<dbReference type="EMBL" id="OA882443">
    <property type="protein sequence ID" value="CAD7275378.1"/>
    <property type="molecule type" value="Genomic_DNA"/>
</dbReference>
<dbReference type="Gene3D" id="3.80.10.10">
    <property type="entry name" value="Ribonuclease Inhibitor"/>
    <property type="match status" value="1"/>
</dbReference>
<dbReference type="SMART" id="SM00369">
    <property type="entry name" value="LRR_TYP"/>
    <property type="match status" value="5"/>
</dbReference>
<dbReference type="InterPro" id="IPR050541">
    <property type="entry name" value="LRR_TM_domain-containing"/>
</dbReference>
<gene>
    <name evidence="5" type="ORF">NMOB1V02_LOCUS3175</name>
</gene>
<evidence type="ECO:0000313" key="5">
    <source>
        <dbReference type="EMBL" id="CAD7275378.1"/>
    </source>
</evidence>
<keyword evidence="6" id="KW-1185">Reference proteome</keyword>
<dbReference type="GO" id="GO:0005886">
    <property type="term" value="C:plasma membrane"/>
    <property type="evidence" value="ECO:0007669"/>
    <property type="project" value="TreeGrafter"/>
</dbReference>
<dbReference type="AlphaFoldDB" id="A0A7R9BJY2"/>
<dbReference type="OrthoDB" id="643377at2759"/>
<dbReference type="PANTHER" id="PTHR24369:SF211">
    <property type="entry name" value="LEUCINE-RICH REPEAT-CONTAINING PROTEIN 15-LIKE"/>
    <property type="match status" value="1"/>
</dbReference>
<protein>
    <recommendedName>
        <fullName evidence="4">LRRNT domain-containing protein</fullName>
    </recommendedName>
</protein>
<dbReference type="InterPro" id="IPR032675">
    <property type="entry name" value="LRR_dom_sf"/>
</dbReference>
<accession>A0A7R9BJY2</accession>
<evidence type="ECO:0000256" key="2">
    <source>
        <dbReference type="ARBA" id="ARBA00022729"/>
    </source>
</evidence>
<dbReference type="InterPro" id="IPR003591">
    <property type="entry name" value="Leu-rich_rpt_typical-subtyp"/>
</dbReference>
<organism evidence="5">
    <name type="scientific">Notodromas monacha</name>
    <dbReference type="NCBI Taxonomy" id="399045"/>
    <lineage>
        <taxon>Eukaryota</taxon>
        <taxon>Metazoa</taxon>
        <taxon>Ecdysozoa</taxon>
        <taxon>Arthropoda</taxon>
        <taxon>Crustacea</taxon>
        <taxon>Oligostraca</taxon>
        <taxon>Ostracoda</taxon>
        <taxon>Podocopa</taxon>
        <taxon>Podocopida</taxon>
        <taxon>Cypridocopina</taxon>
        <taxon>Cypridoidea</taxon>
        <taxon>Cyprididae</taxon>
        <taxon>Notodromas</taxon>
    </lineage>
</organism>
<keyword evidence="2" id="KW-0732">Signal</keyword>
<dbReference type="Proteomes" id="UP000678499">
    <property type="component" value="Unassembled WGS sequence"/>
</dbReference>
<dbReference type="PANTHER" id="PTHR24369">
    <property type="entry name" value="ANTIGEN BSP, PUTATIVE-RELATED"/>
    <property type="match status" value="1"/>
</dbReference>
<keyword evidence="3" id="KW-0677">Repeat</keyword>
<feature type="domain" description="LRRNT" evidence="4">
    <location>
        <begin position="52"/>
        <end position="84"/>
    </location>
</feature>
<dbReference type="EMBL" id="CAJPEX010000406">
    <property type="protein sequence ID" value="CAG0915530.1"/>
    <property type="molecule type" value="Genomic_DNA"/>
</dbReference>
<evidence type="ECO:0000256" key="3">
    <source>
        <dbReference type="ARBA" id="ARBA00022737"/>
    </source>
</evidence>
<keyword evidence="1" id="KW-0433">Leucine-rich repeat</keyword>
<evidence type="ECO:0000256" key="1">
    <source>
        <dbReference type="ARBA" id="ARBA00022614"/>
    </source>
</evidence>
<dbReference type="Pfam" id="PF13855">
    <property type="entry name" value="LRR_8"/>
    <property type="match status" value="2"/>
</dbReference>
<dbReference type="InterPro" id="IPR000372">
    <property type="entry name" value="LRRNT"/>
</dbReference>
<proteinExistence type="predicted"/>
<dbReference type="SMART" id="SM00013">
    <property type="entry name" value="LRRNT"/>
    <property type="match status" value="1"/>
</dbReference>
<sequence>MKSVCIGRRRRSVYFVLTRSEMPTFLTVEKSLVFCCIFLSFTSSWANPIAPDCPSACKCLGNFVDCSEKGLIDVPKDIPKWVEYLDLKMNAIRVLDTNVFAHLENLTKLDLSKNVIRTVRDGMLGNSSQLQELILEDNELTEMPFLGTGGKSLRRLYLARNQIHSLNATALSSLTELTFLDLSSNGVVDIPFDAFPLASERLTVLKERIKPFDALTTKRPGRGGKTGLGITTTLIDGPGMDRDDLLGDFNVAEARRYFRDGGVGAHVSQETFNDDYGLSFQADRPVMTANGMTLLRGLSVADGIQVHYVPVYPSFFTNQSILIITKNFESPSRLFIVGSRRRRCRCGAESTLLDVSPSTRETLRGVVTRRNKQDQRGLNGYLGASNAGLLSYGSSCTLIIPVTSTLPLASSSGPGFGFLLVTPSREKRSRQEHGFGGKQHGGVRCEESVECSCCRGVMNRLGGLGGQREQFNRNLLLHFGPGRVDEPESKKEETTPWYGILCDVREKGEAERRSIREDREMDISPTFVRAHGVGFVPGPRRKHCWGPAPSRAPCVTLCETREKEPGDSARLNLDSGKKETPSSVTENFAALALIWSWPGHACLFILFSSSDFQAAFSAMALLLLLPERNQGEEEEDGRKYIMKDGRGGENENEGLCVKGVARRRRARQSGRQPVVPPCVDLRGGAKKMVLGSPKVLLVSPGASTRLSVTPSCFYPSGEDTS</sequence>
<evidence type="ECO:0000259" key="4">
    <source>
        <dbReference type="SMART" id="SM00013"/>
    </source>
</evidence>
<dbReference type="SUPFAM" id="SSF52058">
    <property type="entry name" value="L domain-like"/>
    <property type="match status" value="1"/>
</dbReference>